<evidence type="ECO:0000313" key="3">
    <source>
        <dbReference type="EMBL" id="OAN11641.1"/>
    </source>
</evidence>
<dbReference type="InterPro" id="IPR000305">
    <property type="entry name" value="GIY-YIG_endonuc"/>
</dbReference>
<evidence type="ECO:0000259" key="2">
    <source>
        <dbReference type="PROSITE" id="PS50164"/>
    </source>
</evidence>
<keyword evidence="4" id="KW-1185">Reference proteome</keyword>
<reference evidence="3 4" key="1">
    <citation type="submission" date="2016-03" db="EMBL/GenBank/DDBJ databases">
        <title>Photobacterium proteolyticum sp. nov. a protease producing bacterium isolated from ocean sediments of Laizhou Bay.</title>
        <authorList>
            <person name="Li Y."/>
        </authorList>
    </citation>
    <scope>NUCLEOTIDE SEQUENCE [LARGE SCALE GENOMIC DNA]</scope>
    <source>
        <strain evidence="3 4">R-40508</strain>
    </source>
</reference>
<comment type="similarity">
    <text evidence="1">Belongs to the UPF0213 family.</text>
</comment>
<dbReference type="AlphaFoldDB" id="A0A178K2Y3"/>
<dbReference type="RefSeq" id="WP_068336876.1">
    <property type="nucleotide sequence ID" value="NZ_LVHF01000033.1"/>
</dbReference>
<dbReference type="SUPFAM" id="SSF82771">
    <property type="entry name" value="GIY-YIG endonuclease"/>
    <property type="match status" value="1"/>
</dbReference>
<protein>
    <recommendedName>
        <fullName evidence="2">GIY-YIG domain-containing protein</fullName>
    </recommendedName>
</protein>
<name>A0A178K2Y3_9GAMM</name>
<dbReference type="EMBL" id="LVHF01000033">
    <property type="protein sequence ID" value="OAN11641.1"/>
    <property type="molecule type" value="Genomic_DNA"/>
</dbReference>
<proteinExistence type="inferred from homology"/>
<dbReference type="CDD" id="cd10456">
    <property type="entry name" value="GIY-YIG_UPF0213"/>
    <property type="match status" value="1"/>
</dbReference>
<dbReference type="Pfam" id="PF01541">
    <property type="entry name" value="GIY-YIG"/>
    <property type="match status" value="1"/>
</dbReference>
<dbReference type="PROSITE" id="PS50164">
    <property type="entry name" value="GIY_YIG"/>
    <property type="match status" value="1"/>
</dbReference>
<dbReference type="SMART" id="SM00465">
    <property type="entry name" value="GIYc"/>
    <property type="match status" value="1"/>
</dbReference>
<feature type="domain" description="GIY-YIG" evidence="2">
    <location>
        <begin position="19"/>
        <end position="95"/>
    </location>
</feature>
<evidence type="ECO:0000256" key="1">
    <source>
        <dbReference type="ARBA" id="ARBA00007435"/>
    </source>
</evidence>
<gene>
    <name evidence="3" type="ORF">A3K86_22255</name>
</gene>
<comment type="caution">
    <text evidence="3">The sequence shown here is derived from an EMBL/GenBank/DDBJ whole genome shotgun (WGS) entry which is preliminary data.</text>
</comment>
<dbReference type="STRING" id="858640.A3K86_22255"/>
<dbReference type="InterPro" id="IPR035901">
    <property type="entry name" value="GIY-YIG_endonuc_sf"/>
</dbReference>
<dbReference type="Gene3D" id="3.40.1440.10">
    <property type="entry name" value="GIY-YIG endonuclease"/>
    <property type="match status" value="1"/>
</dbReference>
<evidence type="ECO:0000313" key="4">
    <source>
        <dbReference type="Proteomes" id="UP000078503"/>
    </source>
</evidence>
<accession>A0A178K2Y3</accession>
<dbReference type="OrthoDB" id="9797095at2"/>
<dbReference type="Proteomes" id="UP000078503">
    <property type="component" value="Unassembled WGS sequence"/>
</dbReference>
<dbReference type="InterPro" id="IPR050190">
    <property type="entry name" value="UPF0213_domain"/>
</dbReference>
<dbReference type="PANTHER" id="PTHR34477:SF1">
    <property type="entry name" value="UPF0213 PROTEIN YHBQ"/>
    <property type="match status" value="1"/>
</dbReference>
<organism evidence="3 4">
    <name type="scientific">Photobacterium jeanii</name>
    <dbReference type="NCBI Taxonomy" id="858640"/>
    <lineage>
        <taxon>Bacteria</taxon>
        <taxon>Pseudomonadati</taxon>
        <taxon>Pseudomonadota</taxon>
        <taxon>Gammaproteobacteria</taxon>
        <taxon>Vibrionales</taxon>
        <taxon>Vibrionaceae</taxon>
        <taxon>Photobacterium</taxon>
    </lineage>
</organism>
<sequence>MSEQQSDLESSESSLNTEKLWYVYLIRTRSNSLYCGVTVDVERRFKQHQTGKQGAKSLKGKGPLTLAWSECIGNKRQAMQIEYRIKRLVKAKKEALIQGKWQVTSLLDSI</sequence>
<dbReference type="PANTHER" id="PTHR34477">
    <property type="entry name" value="UPF0213 PROTEIN YHBQ"/>
    <property type="match status" value="1"/>
</dbReference>